<evidence type="ECO:0000313" key="2">
    <source>
        <dbReference type="Proteomes" id="UP000019460"/>
    </source>
</evidence>
<dbReference type="Proteomes" id="UP000019460">
    <property type="component" value="Unassembled WGS sequence"/>
</dbReference>
<dbReference type="EMBL" id="AONC01000029">
    <property type="protein sequence ID" value="EXJ15084.1"/>
    <property type="molecule type" value="Genomic_DNA"/>
</dbReference>
<dbReference type="STRING" id="1249627.D779_1638"/>
<keyword evidence="2" id="KW-1185">Reference proteome</keyword>
<proteinExistence type="predicted"/>
<reference evidence="1 2" key="1">
    <citation type="submission" date="2012-11" db="EMBL/GenBank/DDBJ databases">
        <title>Genome assembly of Thiorhodococcus sp. AK35.</title>
        <authorList>
            <person name="Nupur N."/>
            <person name="Khatri I."/>
            <person name="Subramanian S."/>
            <person name="Pinnaka A."/>
        </authorList>
    </citation>
    <scope>NUCLEOTIDE SEQUENCE [LARGE SCALE GENOMIC DNA]</scope>
    <source>
        <strain evidence="1 2">AK35</strain>
    </source>
</reference>
<dbReference type="AlphaFoldDB" id="W9V6R1"/>
<protein>
    <submittedName>
        <fullName evidence="1">Uncharacterized protein</fullName>
    </submittedName>
</protein>
<gene>
    <name evidence="1" type="ORF">D779_1638</name>
</gene>
<name>W9V6R1_9GAMM</name>
<comment type="caution">
    <text evidence="1">The sequence shown here is derived from an EMBL/GenBank/DDBJ whole genome shotgun (WGS) entry which is preliminary data.</text>
</comment>
<sequence>MLAMAERIQQLKRLEKPSLAARILRKAKAVIRRLKPGA</sequence>
<organism evidence="1 2">
    <name type="scientific">Imhoffiella purpurea</name>
    <dbReference type="NCBI Taxonomy" id="1249627"/>
    <lineage>
        <taxon>Bacteria</taxon>
        <taxon>Pseudomonadati</taxon>
        <taxon>Pseudomonadota</taxon>
        <taxon>Gammaproteobacteria</taxon>
        <taxon>Chromatiales</taxon>
        <taxon>Chromatiaceae</taxon>
        <taxon>Imhoffiella</taxon>
    </lineage>
</organism>
<accession>W9V6R1</accession>
<evidence type="ECO:0000313" key="1">
    <source>
        <dbReference type="EMBL" id="EXJ15084.1"/>
    </source>
</evidence>